<comment type="caution">
    <text evidence="1">The sequence shown here is derived from an EMBL/GenBank/DDBJ whole genome shotgun (WGS) entry which is preliminary data.</text>
</comment>
<organism evidence="1 2">
    <name type="scientific">Clostridium butyricum</name>
    <dbReference type="NCBI Taxonomy" id="1492"/>
    <lineage>
        <taxon>Bacteria</taxon>
        <taxon>Bacillati</taxon>
        <taxon>Bacillota</taxon>
        <taxon>Clostridia</taxon>
        <taxon>Eubacteriales</taxon>
        <taxon>Clostridiaceae</taxon>
        <taxon>Clostridium</taxon>
    </lineage>
</organism>
<reference evidence="1 2" key="1">
    <citation type="submission" date="2016-01" db="EMBL/GenBank/DDBJ databases">
        <title>Characterization of the Clostridium difficile lineages that are prevalent in Hong Kong and China.</title>
        <authorList>
            <person name="Kwok J.S.-L."/>
            <person name="Lam W.-Y."/>
            <person name="Ip M."/>
            <person name="Chan T.-F."/>
            <person name="Hawkey P.M."/>
            <person name="Tsui S.K.-W."/>
        </authorList>
    </citation>
    <scope>NUCLEOTIDE SEQUENCE [LARGE SCALE GENOMIC DNA]</scope>
    <source>
        <strain evidence="1 2">300064</strain>
    </source>
</reference>
<dbReference type="Proteomes" id="UP000238081">
    <property type="component" value="Unassembled WGS sequence"/>
</dbReference>
<gene>
    <name evidence="1" type="ORF">AWN73_18420</name>
</gene>
<sequence length="59" mass="7187">MKTAYDYTREFISVLADIDEKLEMKSKTKNKEEENRLDKEIDELEEKMFQIKNKLKNMI</sequence>
<dbReference type="EMBL" id="LRDH01000138">
    <property type="protein sequence ID" value="PPV12617.1"/>
    <property type="molecule type" value="Genomic_DNA"/>
</dbReference>
<proteinExistence type="predicted"/>
<name>A0A2S7F6Y7_CLOBU</name>
<evidence type="ECO:0000313" key="2">
    <source>
        <dbReference type="Proteomes" id="UP000238081"/>
    </source>
</evidence>
<evidence type="ECO:0000313" key="1">
    <source>
        <dbReference type="EMBL" id="PPV12617.1"/>
    </source>
</evidence>
<dbReference type="RefSeq" id="WP_027636531.1">
    <property type="nucleotide sequence ID" value="NZ_BKBB01000013.1"/>
</dbReference>
<accession>A0A2S7F6Y7</accession>
<protein>
    <submittedName>
        <fullName evidence="1">Uncharacterized protein</fullName>
    </submittedName>
</protein>
<dbReference type="AlphaFoldDB" id="A0A2S7F6Y7"/>